<feature type="binding site" evidence="14">
    <location>
        <position position="85"/>
    </location>
    <ligand>
        <name>Fe cation</name>
        <dbReference type="ChEBI" id="CHEBI:24875"/>
    </ligand>
</feature>
<dbReference type="PANTHER" id="PTHR33202:SF2">
    <property type="entry name" value="FERRIC UPTAKE REGULATION PROTEIN"/>
    <property type="match status" value="1"/>
</dbReference>
<keyword evidence="6 15" id="KW-0678">Repressor</keyword>
<dbReference type="FunFam" id="1.10.10.10:FF:000007">
    <property type="entry name" value="Ferric uptake regulation protein"/>
    <property type="match status" value="1"/>
</dbReference>
<keyword evidence="8 13" id="KW-0862">Zinc</keyword>
<feature type="binding site" evidence="14">
    <location>
        <position position="123"/>
    </location>
    <ligand>
        <name>Fe cation</name>
        <dbReference type="ChEBI" id="CHEBI:24875"/>
    </ligand>
</feature>
<comment type="subcellular location">
    <subcellularLocation>
        <location evidence="1 15">Cytoplasm</location>
    </subcellularLocation>
</comment>
<dbReference type="Gene3D" id="1.10.10.10">
    <property type="entry name" value="Winged helix-like DNA-binding domain superfamily/Winged helix DNA-binding domain"/>
    <property type="match status" value="1"/>
</dbReference>
<evidence type="ECO:0000256" key="1">
    <source>
        <dbReference type="ARBA" id="ARBA00004496"/>
    </source>
</evidence>
<evidence type="ECO:0000256" key="15">
    <source>
        <dbReference type="RuleBase" id="RU364037"/>
    </source>
</evidence>
<protein>
    <recommendedName>
        <fullName evidence="4 15">Ferric uptake regulation protein</fullName>
    </recommendedName>
</protein>
<evidence type="ECO:0000256" key="11">
    <source>
        <dbReference type="ARBA" id="ARBA00023125"/>
    </source>
</evidence>
<gene>
    <name evidence="15" type="primary">fur</name>
    <name evidence="16" type="ORF">SAMN04488038_1015</name>
</gene>
<dbReference type="GO" id="GO:0005829">
    <property type="term" value="C:cytosol"/>
    <property type="evidence" value="ECO:0007669"/>
    <property type="project" value="TreeGrafter"/>
</dbReference>
<feature type="binding site" evidence="14">
    <location>
        <position position="106"/>
    </location>
    <ligand>
        <name>Fe cation</name>
        <dbReference type="ChEBI" id="CHEBI:24875"/>
    </ligand>
</feature>
<evidence type="ECO:0000256" key="10">
    <source>
        <dbReference type="ARBA" id="ARBA00023015"/>
    </source>
</evidence>
<reference evidence="16 17" key="1">
    <citation type="submission" date="2016-10" db="EMBL/GenBank/DDBJ databases">
        <authorList>
            <person name="de Groot N.N."/>
        </authorList>
    </citation>
    <scope>NUCLEOTIDE SEQUENCE [LARGE SCALE GENOMIC DNA]</scope>
    <source>
        <strain evidence="16 17">DSM 25927</strain>
    </source>
</reference>
<dbReference type="Gene3D" id="3.30.1490.190">
    <property type="match status" value="1"/>
</dbReference>
<dbReference type="SUPFAM" id="SSF46785">
    <property type="entry name" value="Winged helix' DNA-binding domain"/>
    <property type="match status" value="1"/>
</dbReference>
<sequence length="142" mass="16131">MESSDLRNAGLKVTLPRIKILEMLENSDARHLSAEDIYRRLIEMNEDVGLATVYRVLTQFEAAGLVRRHNFEGGHAVFELERGPHHDHMVCLDSGKVIEFVSEEIEEIQQRIAAKHGYDVEEHSLVLYVRPKNRVAGKVGKG</sequence>
<evidence type="ECO:0000256" key="7">
    <source>
        <dbReference type="ARBA" id="ARBA00022723"/>
    </source>
</evidence>
<keyword evidence="11 15" id="KW-0238">DNA-binding</keyword>
<dbReference type="Pfam" id="PF01475">
    <property type="entry name" value="FUR"/>
    <property type="match status" value="1"/>
</dbReference>
<keyword evidence="17" id="KW-1185">Reference proteome</keyword>
<dbReference type="OrthoDB" id="8659436at2"/>
<dbReference type="GO" id="GO:1900705">
    <property type="term" value="P:negative regulation of siderophore biosynthetic process"/>
    <property type="evidence" value="ECO:0007669"/>
    <property type="project" value="TreeGrafter"/>
</dbReference>
<dbReference type="GO" id="GO:0003700">
    <property type="term" value="F:DNA-binding transcription factor activity"/>
    <property type="evidence" value="ECO:0007669"/>
    <property type="project" value="UniProtKB-UniRule"/>
</dbReference>
<evidence type="ECO:0000256" key="2">
    <source>
        <dbReference type="ARBA" id="ARBA00007957"/>
    </source>
</evidence>
<evidence type="ECO:0000256" key="4">
    <source>
        <dbReference type="ARBA" id="ARBA00020910"/>
    </source>
</evidence>
<dbReference type="InterPro" id="IPR036388">
    <property type="entry name" value="WH-like_DNA-bd_sf"/>
</dbReference>
<evidence type="ECO:0000256" key="14">
    <source>
        <dbReference type="PIRSR" id="PIRSR602481-2"/>
    </source>
</evidence>
<dbReference type="PANTHER" id="PTHR33202">
    <property type="entry name" value="ZINC UPTAKE REGULATION PROTEIN"/>
    <property type="match status" value="1"/>
</dbReference>
<evidence type="ECO:0000256" key="12">
    <source>
        <dbReference type="ARBA" id="ARBA00023163"/>
    </source>
</evidence>
<dbReference type="Proteomes" id="UP000199233">
    <property type="component" value="Unassembled WGS sequence"/>
</dbReference>
<comment type="subunit">
    <text evidence="3 15">Homodimer.</text>
</comment>
<dbReference type="InterPro" id="IPR043135">
    <property type="entry name" value="Fur_C"/>
</dbReference>
<dbReference type="AlphaFoldDB" id="A0A1H8ZD22"/>
<evidence type="ECO:0000256" key="6">
    <source>
        <dbReference type="ARBA" id="ARBA00022491"/>
    </source>
</evidence>
<dbReference type="RefSeq" id="WP_093280482.1">
    <property type="nucleotide sequence ID" value="NZ_FOFS01000001.1"/>
</dbReference>
<dbReference type="CDD" id="cd07153">
    <property type="entry name" value="Fur_like"/>
    <property type="match status" value="1"/>
</dbReference>
<organism evidence="16 17">
    <name type="scientific">Solimonas aquatica</name>
    <dbReference type="NCBI Taxonomy" id="489703"/>
    <lineage>
        <taxon>Bacteria</taxon>
        <taxon>Pseudomonadati</taxon>
        <taxon>Pseudomonadota</taxon>
        <taxon>Gammaproteobacteria</taxon>
        <taxon>Nevskiales</taxon>
        <taxon>Nevskiaceae</taxon>
        <taxon>Solimonas</taxon>
    </lineage>
</organism>
<dbReference type="STRING" id="489703.SAMN04488038_1015"/>
<evidence type="ECO:0000256" key="8">
    <source>
        <dbReference type="ARBA" id="ARBA00022833"/>
    </source>
</evidence>
<dbReference type="FunFam" id="3.30.1490.190:FF:000001">
    <property type="entry name" value="Ferric uptake regulation protein"/>
    <property type="match status" value="1"/>
</dbReference>
<comment type="cofactor">
    <cofactor evidence="13">
        <name>Zn(2+)</name>
        <dbReference type="ChEBI" id="CHEBI:29105"/>
    </cofactor>
    <text evidence="13">Binds 1 zinc ion per subunit.</text>
</comment>
<comment type="cofactor">
    <cofactor evidence="14">
        <name>Mn(2+)</name>
        <dbReference type="ChEBI" id="CHEBI:29035"/>
    </cofactor>
    <cofactor evidence="14">
        <name>Fe(2+)</name>
        <dbReference type="ChEBI" id="CHEBI:29033"/>
    </cofactor>
    <text evidence="14">Binds 1 Mn(2+) or Fe(2+) ion per subunit.</text>
</comment>
<evidence type="ECO:0000256" key="9">
    <source>
        <dbReference type="ARBA" id="ARBA00023004"/>
    </source>
</evidence>
<dbReference type="InterPro" id="IPR002481">
    <property type="entry name" value="FUR"/>
</dbReference>
<keyword evidence="9 14" id="KW-0408">Iron</keyword>
<keyword evidence="7 13" id="KW-0479">Metal-binding</keyword>
<dbReference type="EMBL" id="FOFS01000001">
    <property type="protein sequence ID" value="SEP62299.1"/>
    <property type="molecule type" value="Genomic_DNA"/>
</dbReference>
<dbReference type="NCBIfam" id="NF006999">
    <property type="entry name" value="PRK09462.1"/>
    <property type="match status" value="1"/>
</dbReference>
<accession>A0A1H8ZD22</accession>
<dbReference type="GO" id="GO:0008270">
    <property type="term" value="F:zinc ion binding"/>
    <property type="evidence" value="ECO:0007669"/>
    <property type="project" value="TreeGrafter"/>
</dbReference>
<evidence type="ECO:0000256" key="5">
    <source>
        <dbReference type="ARBA" id="ARBA00022490"/>
    </source>
</evidence>
<dbReference type="GO" id="GO:0045892">
    <property type="term" value="P:negative regulation of DNA-templated transcription"/>
    <property type="evidence" value="ECO:0007669"/>
    <property type="project" value="TreeGrafter"/>
</dbReference>
<name>A0A1H8ZD22_9GAMM</name>
<feature type="binding site" evidence="13">
    <location>
        <position position="91"/>
    </location>
    <ligand>
        <name>Zn(2+)</name>
        <dbReference type="ChEBI" id="CHEBI:29105"/>
    </ligand>
</feature>
<feature type="binding site" evidence="14">
    <location>
        <position position="87"/>
    </location>
    <ligand>
        <name>Fe cation</name>
        <dbReference type="ChEBI" id="CHEBI:24875"/>
    </ligand>
</feature>
<proteinExistence type="inferred from homology"/>
<keyword evidence="5 15" id="KW-0963">Cytoplasm</keyword>
<comment type="similarity">
    <text evidence="2 15">Belongs to the Fur family.</text>
</comment>
<dbReference type="InterPro" id="IPR036390">
    <property type="entry name" value="WH_DNA-bd_sf"/>
</dbReference>
<evidence type="ECO:0000256" key="3">
    <source>
        <dbReference type="ARBA" id="ARBA00011738"/>
    </source>
</evidence>
<dbReference type="GO" id="GO:0000976">
    <property type="term" value="F:transcription cis-regulatory region binding"/>
    <property type="evidence" value="ECO:0007669"/>
    <property type="project" value="TreeGrafter"/>
</dbReference>
<evidence type="ECO:0000313" key="16">
    <source>
        <dbReference type="EMBL" id="SEP62299.1"/>
    </source>
</evidence>
<keyword evidence="10 15" id="KW-0805">Transcription regulation</keyword>
<keyword evidence="12 15" id="KW-0804">Transcription</keyword>
<evidence type="ECO:0000256" key="13">
    <source>
        <dbReference type="PIRSR" id="PIRSR602481-1"/>
    </source>
</evidence>
<evidence type="ECO:0000313" key="17">
    <source>
        <dbReference type="Proteomes" id="UP000199233"/>
    </source>
</evidence>